<comment type="catalytic activity">
    <reaction evidence="7">
        <text>a purine 2'-deoxy-D-ribonucleoside + phosphate = a purine nucleobase + 2-deoxy-alpha-D-ribose 1-phosphate</text>
        <dbReference type="Rhea" id="RHEA:36431"/>
        <dbReference type="ChEBI" id="CHEBI:26386"/>
        <dbReference type="ChEBI" id="CHEBI:43474"/>
        <dbReference type="ChEBI" id="CHEBI:57259"/>
        <dbReference type="ChEBI" id="CHEBI:142361"/>
        <dbReference type="EC" id="2.4.2.1"/>
    </reaction>
</comment>
<dbReference type="AlphaFoldDB" id="A0A0M8K8J0"/>
<feature type="binding site" evidence="9">
    <location>
        <position position="117"/>
    </location>
    <ligand>
        <name>phosphate</name>
        <dbReference type="ChEBI" id="CHEBI:43474"/>
    </ligand>
</feature>
<feature type="domain" description="Nucleoside phosphorylase" evidence="10">
    <location>
        <begin position="27"/>
        <end position="277"/>
    </location>
</feature>
<evidence type="ECO:0000313" key="12">
    <source>
        <dbReference type="Proteomes" id="UP000037784"/>
    </source>
</evidence>
<keyword evidence="12" id="KW-1185">Reference proteome</keyword>
<dbReference type="InParanoid" id="A0A0M8K8J0"/>
<feature type="binding site" evidence="9">
    <location>
        <begin position="85"/>
        <end position="87"/>
    </location>
    <ligand>
        <name>phosphate</name>
        <dbReference type="ChEBI" id="CHEBI:43474"/>
    </ligand>
</feature>
<gene>
    <name evidence="11" type="primary">punA</name>
    <name evidence="11" type="ORF">ARMA_1082</name>
</gene>
<dbReference type="CDD" id="cd09009">
    <property type="entry name" value="PNP-EcPNPII_like"/>
    <property type="match status" value="1"/>
</dbReference>
<dbReference type="OrthoDB" id="1523230at2"/>
<dbReference type="PANTHER" id="PTHR11904">
    <property type="entry name" value="METHYLTHIOADENOSINE/PURINE NUCLEOSIDE PHOSPHORYLASE"/>
    <property type="match status" value="1"/>
</dbReference>
<proteinExistence type="inferred from homology"/>
<feature type="binding site" evidence="9">
    <location>
        <position position="200"/>
    </location>
    <ligand>
        <name>a purine D-ribonucleoside</name>
        <dbReference type="ChEBI" id="CHEBI:142355"/>
    </ligand>
</feature>
<dbReference type="NCBIfam" id="NF006054">
    <property type="entry name" value="PRK08202.1"/>
    <property type="match status" value="1"/>
</dbReference>
<dbReference type="EC" id="2.4.2.1" evidence="8"/>
<reference evidence="11 12" key="1">
    <citation type="journal article" date="2015" name="Genome Announc.">
        <title>Draft Genome Sequence of a Heterotrophic Facultative Anaerobic Thermophilic Bacterium, Ardenticatena maritima Strain 110ST.</title>
        <authorList>
            <person name="Kawaichi S."/>
            <person name="Yoshida T."/>
            <person name="Sako Y."/>
            <person name="Nakamura R."/>
        </authorList>
    </citation>
    <scope>NUCLEOTIDE SEQUENCE [LARGE SCALE GENOMIC DNA]</scope>
    <source>
        <strain evidence="11 12">110S</strain>
    </source>
</reference>
<protein>
    <recommendedName>
        <fullName evidence="8">Purine nucleoside phosphorylase</fullName>
        <ecNumber evidence="8">2.4.2.1</ecNumber>
    </recommendedName>
    <alternativeName>
        <fullName evidence="8">Inosine-guanosine phosphorylase</fullName>
    </alternativeName>
</protein>
<dbReference type="NCBIfam" id="TIGR01700">
    <property type="entry name" value="PNPH"/>
    <property type="match status" value="1"/>
</dbReference>
<feature type="binding site" evidence="9">
    <location>
        <position position="65"/>
    </location>
    <ligand>
        <name>phosphate</name>
        <dbReference type="ChEBI" id="CHEBI:43474"/>
    </ligand>
</feature>
<name>A0A0M8K8J0_9CHLR</name>
<dbReference type="SUPFAM" id="SSF53167">
    <property type="entry name" value="Purine and uridine phosphorylases"/>
    <property type="match status" value="1"/>
</dbReference>
<reference evidence="12" key="2">
    <citation type="submission" date="2015-08" db="EMBL/GenBank/DDBJ databases">
        <title>Draft Genome Sequence of a Heterotrophic Facultative Anaerobic Bacterium Ardenticatena maritima Strain 110S.</title>
        <authorList>
            <person name="Kawaichi S."/>
            <person name="Yoshida T."/>
            <person name="Sako Y."/>
            <person name="Nakamura R."/>
        </authorList>
    </citation>
    <scope>NUCLEOTIDE SEQUENCE [LARGE SCALE GENOMIC DNA]</scope>
    <source>
        <strain evidence="12">110S</strain>
    </source>
</reference>
<dbReference type="EMBL" id="BBZA01000073">
    <property type="protein sequence ID" value="GAP62659.1"/>
    <property type="molecule type" value="Genomic_DNA"/>
</dbReference>
<dbReference type="InterPro" id="IPR011268">
    <property type="entry name" value="Purine_phosphorylase"/>
</dbReference>
<feature type="binding site" evidence="9">
    <location>
        <position position="34"/>
    </location>
    <ligand>
        <name>phosphate</name>
        <dbReference type="ChEBI" id="CHEBI:43474"/>
    </ligand>
</feature>
<evidence type="ECO:0000256" key="3">
    <source>
        <dbReference type="ARBA" id="ARBA00006751"/>
    </source>
</evidence>
<evidence type="ECO:0000256" key="5">
    <source>
        <dbReference type="ARBA" id="ARBA00022676"/>
    </source>
</evidence>
<evidence type="ECO:0000256" key="7">
    <source>
        <dbReference type="ARBA" id="ARBA00048556"/>
    </source>
</evidence>
<comment type="similarity">
    <text evidence="3 8">Belongs to the PNP/MTAP phosphorylase family.</text>
</comment>
<evidence type="ECO:0000256" key="6">
    <source>
        <dbReference type="ARBA" id="ARBA00022679"/>
    </source>
</evidence>
<evidence type="ECO:0000259" key="10">
    <source>
        <dbReference type="Pfam" id="PF01048"/>
    </source>
</evidence>
<dbReference type="Gene3D" id="3.40.50.1580">
    <property type="entry name" value="Nucleoside phosphorylase domain"/>
    <property type="match status" value="1"/>
</dbReference>
<comment type="function">
    <text evidence="1">The purine nucleoside phosphorylases catalyze the phosphorolytic breakdown of the N-glycosidic bond in the beta-(deoxy)ribonucleoside molecules, with the formation of the corresponding free purine bases and pentose-1-phosphate. Cleaves guanosine, inosine, 2'-deoxyguanosine and 2'-deoxyinosine.</text>
</comment>
<dbReference type="Proteomes" id="UP000037784">
    <property type="component" value="Unassembled WGS sequence"/>
</dbReference>
<dbReference type="NCBIfam" id="TIGR01697">
    <property type="entry name" value="PNPH-PUNA-XAPA"/>
    <property type="match status" value="1"/>
</dbReference>
<dbReference type="InterPro" id="IPR035994">
    <property type="entry name" value="Nucleoside_phosphorylase_sf"/>
</dbReference>
<dbReference type="GO" id="GO:0009116">
    <property type="term" value="P:nucleoside metabolic process"/>
    <property type="evidence" value="ECO:0007669"/>
    <property type="project" value="InterPro"/>
</dbReference>
<feature type="binding site" evidence="9">
    <location>
        <position position="242"/>
    </location>
    <ligand>
        <name>a purine D-ribonucleoside</name>
        <dbReference type="ChEBI" id="CHEBI:142355"/>
    </ligand>
</feature>
<comment type="caution">
    <text evidence="11">The sequence shown here is derived from an EMBL/GenBank/DDBJ whole genome shotgun (WGS) entry which is preliminary data.</text>
</comment>
<dbReference type="PANTHER" id="PTHR11904:SF9">
    <property type="entry name" value="PURINE NUCLEOSIDE PHOSPHORYLASE-RELATED"/>
    <property type="match status" value="1"/>
</dbReference>
<dbReference type="FunFam" id="3.40.50.1580:FF:000004">
    <property type="entry name" value="Purine nucleoside phosphorylase"/>
    <property type="match status" value="1"/>
</dbReference>
<organism evidence="11 12">
    <name type="scientific">Ardenticatena maritima</name>
    <dbReference type="NCBI Taxonomy" id="872965"/>
    <lineage>
        <taxon>Bacteria</taxon>
        <taxon>Bacillati</taxon>
        <taxon>Chloroflexota</taxon>
        <taxon>Ardenticatenia</taxon>
        <taxon>Ardenticatenales</taxon>
        <taxon>Ardenticatenaceae</taxon>
        <taxon>Ardenticatena</taxon>
    </lineage>
</organism>
<comment type="pathway">
    <text evidence="2 8">Purine metabolism; purine nucleoside salvage.</text>
</comment>
<evidence type="ECO:0000256" key="8">
    <source>
        <dbReference type="PIRNR" id="PIRNR000477"/>
    </source>
</evidence>
<dbReference type="GO" id="GO:0004731">
    <property type="term" value="F:purine-nucleoside phosphorylase activity"/>
    <property type="evidence" value="ECO:0007669"/>
    <property type="project" value="UniProtKB-EC"/>
</dbReference>
<dbReference type="FunCoup" id="A0A0M8K8J0">
    <property type="interactions" value="284"/>
</dbReference>
<accession>A0A0M8K8J0</accession>
<comment type="subunit">
    <text evidence="4">Homotrimer.</text>
</comment>
<dbReference type="InterPro" id="IPR018099">
    <property type="entry name" value="Purine_phosphorylase-2_CS"/>
</dbReference>
<evidence type="ECO:0000313" key="11">
    <source>
        <dbReference type="EMBL" id="GAP62659.1"/>
    </source>
</evidence>
<dbReference type="InterPro" id="IPR011270">
    <property type="entry name" value="Pur_Nuc_Pase_Ino/Guo-sp"/>
</dbReference>
<dbReference type="Pfam" id="PF01048">
    <property type="entry name" value="PNP_UDP_1"/>
    <property type="match status" value="1"/>
</dbReference>
<evidence type="ECO:0000256" key="2">
    <source>
        <dbReference type="ARBA" id="ARBA00005058"/>
    </source>
</evidence>
<dbReference type="RefSeq" id="WP_082374149.1">
    <property type="nucleotide sequence ID" value="NZ_BBZA01000073.1"/>
</dbReference>
<dbReference type="InterPro" id="IPR000845">
    <property type="entry name" value="Nucleoside_phosphorylase_d"/>
</dbReference>
<dbReference type="UniPathway" id="UPA00606"/>
<sequence>MNEASFTFEDYRAIARWILERTPHRPRVGIIAGSGLGGLGDGLESAHVFPYGDIPQFPQSTVAGHAGRLVLGRLSNVPVVVMQGRFHFYEGHSMHRVTLPVRVMATMGIETLIVTNAAGGINPAFNVGDIMCINDHIFIPGMAGHHPLIGPNDDRLGPRFPDLSNAYSPTLRRLAHEVAAEQGIDLRDGVYVMVSGPSYETPAELRFLRAIGADAVGMSTVPEVVVARHQGVKVLGFSLITNKVITEPRESDEPMELHEEVVAIGNQRAAVLRELVRGIVARLGA</sequence>
<feature type="binding site" evidence="9">
    <location>
        <position position="219"/>
    </location>
    <ligand>
        <name>phosphate</name>
        <dbReference type="ChEBI" id="CHEBI:43474"/>
    </ligand>
</feature>
<evidence type="ECO:0000256" key="9">
    <source>
        <dbReference type="PIRSR" id="PIRSR000477-2"/>
    </source>
</evidence>
<evidence type="ECO:0000256" key="4">
    <source>
        <dbReference type="ARBA" id="ARBA00011233"/>
    </source>
</evidence>
<keyword evidence="6 8" id="KW-0808">Transferase</keyword>
<keyword evidence="5 8" id="KW-0328">Glycosyltransferase</keyword>
<dbReference type="PROSITE" id="PS01240">
    <property type="entry name" value="PNP_MTAP_2"/>
    <property type="match status" value="1"/>
</dbReference>
<dbReference type="PIRSF" id="PIRSF000477">
    <property type="entry name" value="PurNPase"/>
    <property type="match status" value="1"/>
</dbReference>
<evidence type="ECO:0000256" key="1">
    <source>
        <dbReference type="ARBA" id="ARBA00002678"/>
    </source>
</evidence>
<dbReference type="GO" id="GO:0005737">
    <property type="term" value="C:cytoplasm"/>
    <property type="evidence" value="ECO:0007669"/>
    <property type="project" value="TreeGrafter"/>
</dbReference>
<dbReference type="STRING" id="872965.SE16_10995"/>